<dbReference type="EC" id="3.4.11.-" evidence="9"/>
<organism evidence="9 10">
    <name type="scientific">Petrocella atlantisensis</name>
    <dbReference type="NCBI Taxonomy" id="2173034"/>
    <lineage>
        <taxon>Bacteria</taxon>
        <taxon>Bacillati</taxon>
        <taxon>Bacillota</taxon>
        <taxon>Clostridia</taxon>
        <taxon>Lachnospirales</taxon>
        <taxon>Vallitaleaceae</taxon>
        <taxon>Petrocella</taxon>
    </lineage>
</organism>
<keyword evidence="10" id="KW-1185">Reference proteome</keyword>
<protein>
    <submittedName>
        <fullName evidence="9">Putative aminopeptidase YhfE</fullName>
        <ecNumber evidence="9">3.4.11.-</ecNumber>
    </submittedName>
</protein>
<proteinExistence type="inferred from homology"/>
<evidence type="ECO:0000313" key="9">
    <source>
        <dbReference type="EMBL" id="VDN47590.1"/>
    </source>
</evidence>
<feature type="binding site" evidence="8">
    <location>
        <position position="68"/>
    </location>
    <ligand>
        <name>Zn(2+)</name>
        <dbReference type="ChEBI" id="CHEBI:29105"/>
        <label>1</label>
    </ligand>
</feature>
<dbReference type="RefSeq" id="WP_125136872.1">
    <property type="nucleotide sequence ID" value="NZ_LR130778.1"/>
</dbReference>
<dbReference type="CDD" id="cd05657">
    <property type="entry name" value="M42_glucanase_like"/>
    <property type="match status" value="1"/>
</dbReference>
<keyword evidence="5 9" id="KW-0378">Hydrolase</keyword>
<dbReference type="Pfam" id="PF05343">
    <property type="entry name" value="Peptidase_M42"/>
    <property type="match status" value="1"/>
</dbReference>
<comment type="similarity">
    <text evidence="1 6">Belongs to the peptidase M42 family.</text>
</comment>
<name>A0A3P7P260_9FIRM</name>
<gene>
    <name evidence="9" type="primary">yhfE</name>
    <name evidence="9" type="ORF">PATL70BA_1702</name>
</gene>
<feature type="binding site" evidence="8">
    <location>
        <position position="185"/>
    </location>
    <ligand>
        <name>Zn(2+)</name>
        <dbReference type="ChEBI" id="CHEBI:29105"/>
        <label>1</label>
    </ligand>
</feature>
<dbReference type="InterPro" id="IPR051464">
    <property type="entry name" value="Peptidase_M42_aminopept"/>
</dbReference>
<dbReference type="Gene3D" id="3.40.630.10">
    <property type="entry name" value="Zn peptidases"/>
    <property type="match status" value="1"/>
</dbReference>
<keyword evidence="3" id="KW-0645">Protease</keyword>
<dbReference type="Proteomes" id="UP000279029">
    <property type="component" value="Chromosome"/>
</dbReference>
<feature type="binding site" evidence="8">
    <location>
        <position position="220"/>
    </location>
    <ligand>
        <name>Zn(2+)</name>
        <dbReference type="ChEBI" id="CHEBI:29105"/>
        <label>2</label>
    </ligand>
</feature>
<dbReference type="AlphaFoldDB" id="A0A3P7P260"/>
<dbReference type="GO" id="GO:0006508">
    <property type="term" value="P:proteolysis"/>
    <property type="evidence" value="ECO:0007669"/>
    <property type="project" value="UniProtKB-KW"/>
</dbReference>
<dbReference type="GO" id="GO:0046872">
    <property type="term" value="F:metal ion binding"/>
    <property type="evidence" value="ECO:0007669"/>
    <property type="project" value="UniProtKB-UniRule"/>
</dbReference>
<dbReference type="Gene3D" id="2.40.30.40">
    <property type="entry name" value="Peptidase M42, domain 2"/>
    <property type="match status" value="1"/>
</dbReference>
<feature type="binding site" evidence="8">
    <location>
        <position position="185"/>
    </location>
    <ligand>
        <name>Zn(2+)</name>
        <dbReference type="ChEBI" id="CHEBI:29105"/>
        <label>2</label>
    </ligand>
</feature>
<evidence type="ECO:0000256" key="1">
    <source>
        <dbReference type="ARBA" id="ARBA00006272"/>
    </source>
</evidence>
<evidence type="ECO:0000256" key="6">
    <source>
        <dbReference type="PIRNR" id="PIRNR001123"/>
    </source>
</evidence>
<keyword evidence="2 9" id="KW-0031">Aminopeptidase</keyword>
<evidence type="ECO:0000256" key="4">
    <source>
        <dbReference type="ARBA" id="ARBA00022723"/>
    </source>
</evidence>
<dbReference type="SUPFAM" id="SSF53187">
    <property type="entry name" value="Zn-dependent exopeptidases"/>
    <property type="match status" value="1"/>
</dbReference>
<dbReference type="PIRSF" id="PIRSF001123">
    <property type="entry name" value="PepA_GA"/>
    <property type="match status" value="1"/>
</dbReference>
<evidence type="ECO:0000256" key="5">
    <source>
        <dbReference type="ARBA" id="ARBA00022801"/>
    </source>
</evidence>
<dbReference type="KEGG" id="cbar:PATL70BA_1702"/>
<feature type="active site" description="Proton acceptor" evidence="7">
    <location>
        <position position="219"/>
    </location>
</feature>
<dbReference type="InterPro" id="IPR023367">
    <property type="entry name" value="Peptidase_M42_dom2"/>
</dbReference>
<reference evidence="9 10" key="1">
    <citation type="submission" date="2018-09" db="EMBL/GenBank/DDBJ databases">
        <authorList>
            <person name="Postec A."/>
        </authorList>
    </citation>
    <scope>NUCLEOTIDE SEQUENCE [LARGE SCALE GENOMIC DNA]</scope>
    <source>
        <strain evidence="9">70B-A</strain>
    </source>
</reference>
<evidence type="ECO:0000256" key="2">
    <source>
        <dbReference type="ARBA" id="ARBA00022438"/>
    </source>
</evidence>
<dbReference type="PANTHER" id="PTHR32481:SF7">
    <property type="entry name" value="AMINOPEPTIDASE YHFE-RELATED"/>
    <property type="match status" value="1"/>
</dbReference>
<keyword evidence="4 8" id="KW-0479">Metal-binding</keyword>
<feature type="binding site" evidence="8">
    <location>
        <position position="239"/>
    </location>
    <ligand>
        <name>Zn(2+)</name>
        <dbReference type="ChEBI" id="CHEBI:29105"/>
        <label>1</label>
    </ligand>
</feature>
<evidence type="ECO:0000256" key="7">
    <source>
        <dbReference type="PIRSR" id="PIRSR001123-1"/>
    </source>
</evidence>
<dbReference type="PANTHER" id="PTHR32481">
    <property type="entry name" value="AMINOPEPTIDASE"/>
    <property type="match status" value="1"/>
</dbReference>
<dbReference type="OrthoDB" id="361940at2"/>
<evidence type="ECO:0000313" key="10">
    <source>
        <dbReference type="Proteomes" id="UP000279029"/>
    </source>
</evidence>
<feature type="binding site" evidence="8">
    <location>
        <position position="319"/>
    </location>
    <ligand>
        <name>Zn(2+)</name>
        <dbReference type="ChEBI" id="CHEBI:29105"/>
        <label>2</label>
    </ligand>
</feature>
<dbReference type="InterPro" id="IPR008007">
    <property type="entry name" value="Peptidase_M42"/>
</dbReference>
<evidence type="ECO:0000256" key="8">
    <source>
        <dbReference type="PIRSR" id="PIRSR001123-2"/>
    </source>
</evidence>
<dbReference type="SUPFAM" id="SSF101821">
    <property type="entry name" value="Aminopeptidase/glucanase lid domain"/>
    <property type="match status" value="1"/>
</dbReference>
<evidence type="ECO:0000256" key="3">
    <source>
        <dbReference type="ARBA" id="ARBA00022670"/>
    </source>
</evidence>
<dbReference type="GO" id="GO:0004177">
    <property type="term" value="F:aminopeptidase activity"/>
    <property type="evidence" value="ECO:0007669"/>
    <property type="project" value="UniProtKB-UniRule"/>
</dbReference>
<accession>A0A3P7P260</accession>
<comment type="cofactor">
    <cofactor evidence="8">
        <name>a divalent metal cation</name>
        <dbReference type="ChEBI" id="CHEBI:60240"/>
    </cofactor>
    <text evidence="8">Binds 2 divalent metal cations per subunit.</text>
</comment>
<sequence length="345" mass="38030">MMDMKYIKHQLSTLVGIHSPSGFCDTITDYVKKEANRLGYTVNYTQKGGIYVTIEGFNDKEAIGMASHLDTLGAMVRSINDDGTIRFTSIGGYMMSTINGAYCSIYTREGKTYKGTVLSKKASVHVYEDIHDYKLIEENMLIRVDELVHSKEDILGLGIEVGNFIGVDPMYRETESGFINSRHLDNKAGAAILLGLLETIKSKKIVLKNTLQVIFTTYEEVGHGASYIPENIKTLIAVDMGAIGEDLSCTEQEVSICVKDSSGPYDHKLVSELLEIAKNKNIKYALDVYPHYGSDASAALKSGANIRAALIGPGIHASHGMERTHEKALEQTLLLLLGFLEKYRA</sequence>
<dbReference type="EMBL" id="LR130778">
    <property type="protein sequence ID" value="VDN47590.1"/>
    <property type="molecule type" value="Genomic_DNA"/>
</dbReference>